<dbReference type="OrthoDB" id="3796937at2759"/>
<evidence type="ECO:0000313" key="2">
    <source>
        <dbReference type="EMBL" id="EOA80992.1"/>
    </source>
</evidence>
<dbReference type="EMBL" id="KB908877">
    <property type="protein sequence ID" value="EOA80992.1"/>
    <property type="molecule type" value="Genomic_DNA"/>
</dbReference>
<accession>R0JXK1</accession>
<keyword evidence="3" id="KW-1185">Reference proteome</keyword>
<reference evidence="2 3" key="1">
    <citation type="journal article" date="2012" name="PLoS Pathog.">
        <title>Diverse lifestyles and strategies of plant pathogenesis encoded in the genomes of eighteen Dothideomycetes fungi.</title>
        <authorList>
            <person name="Ohm R.A."/>
            <person name="Feau N."/>
            <person name="Henrissat B."/>
            <person name="Schoch C.L."/>
            <person name="Horwitz B.A."/>
            <person name="Barry K.W."/>
            <person name="Condon B.J."/>
            <person name="Copeland A.C."/>
            <person name="Dhillon B."/>
            <person name="Glaser F."/>
            <person name="Hesse C.N."/>
            <person name="Kosti I."/>
            <person name="LaButti K."/>
            <person name="Lindquist E.A."/>
            <person name="Lucas S."/>
            <person name="Salamov A.A."/>
            <person name="Bradshaw R.E."/>
            <person name="Ciuffetti L."/>
            <person name="Hamelin R.C."/>
            <person name="Kema G.H.J."/>
            <person name="Lawrence C."/>
            <person name="Scott J.A."/>
            <person name="Spatafora J.W."/>
            <person name="Turgeon B.G."/>
            <person name="de Wit P.J.G.M."/>
            <person name="Zhong S."/>
            <person name="Goodwin S.B."/>
            <person name="Grigoriev I.V."/>
        </authorList>
    </citation>
    <scope>NUCLEOTIDE SEQUENCE [LARGE SCALE GENOMIC DNA]</scope>
    <source>
        <strain evidence="3">28A</strain>
    </source>
</reference>
<reference evidence="2 3" key="2">
    <citation type="journal article" date="2013" name="PLoS Genet.">
        <title>Comparative genome structure, secondary metabolite, and effector coding capacity across Cochliobolus pathogens.</title>
        <authorList>
            <person name="Condon B.J."/>
            <person name="Leng Y."/>
            <person name="Wu D."/>
            <person name="Bushley K.E."/>
            <person name="Ohm R.A."/>
            <person name="Otillar R."/>
            <person name="Martin J."/>
            <person name="Schackwitz W."/>
            <person name="Grimwood J."/>
            <person name="MohdZainudin N."/>
            <person name="Xue C."/>
            <person name="Wang R."/>
            <person name="Manning V.A."/>
            <person name="Dhillon B."/>
            <person name="Tu Z.J."/>
            <person name="Steffenson B.J."/>
            <person name="Salamov A."/>
            <person name="Sun H."/>
            <person name="Lowry S."/>
            <person name="LaButti K."/>
            <person name="Han J."/>
            <person name="Copeland A."/>
            <person name="Lindquist E."/>
            <person name="Barry K."/>
            <person name="Schmutz J."/>
            <person name="Baker S.E."/>
            <person name="Ciuffetti L.M."/>
            <person name="Grigoriev I.V."/>
            <person name="Zhong S."/>
            <person name="Turgeon B.G."/>
        </authorList>
    </citation>
    <scope>NUCLEOTIDE SEQUENCE [LARGE SCALE GENOMIC DNA]</scope>
    <source>
        <strain evidence="3">28A</strain>
    </source>
</reference>
<organism evidence="2 3">
    <name type="scientific">Exserohilum turcicum (strain 28A)</name>
    <name type="common">Northern leaf blight fungus</name>
    <name type="synonym">Setosphaeria turcica</name>
    <dbReference type="NCBI Taxonomy" id="671987"/>
    <lineage>
        <taxon>Eukaryota</taxon>
        <taxon>Fungi</taxon>
        <taxon>Dikarya</taxon>
        <taxon>Ascomycota</taxon>
        <taxon>Pezizomycotina</taxon>
        <taxon>Dothideomycetes</taxon>
        <taxon>Pleosporomycetidae</taxon>
        <taxon>Pleosporales</taxon>
        <taxon>Pleosporineae</taxon>
        <taxon>Pleosporaceae</taxon>
        <taxon>Exserohilum</taxon>
    </lineage>
</organism>
<dbReference type="HOGENOM" id="CLU_676474_0_0_1"/>
<dbReference type="Proteomes" id="UP000016935">
    <property type="component" value="Unassembled WGS sequence"/>
</dbReference>
<feature type="compositionally biased region" description="Polar residues" evidence="1">
    <location>
        <begin position="36"/>
        <end position="55"/>
    </location>
</feature>
<protein>
    <submittedName>
        <fullName evidence="2">Uncharacterized protein</fullName>
    </submittedName>
</protein>
<name>R0JXK1_EXST2</name>
<feature type="region of interest" description="Disordered" evidence="1">
    <location>
        <begin position="30"/>
        <end position="104"/>
    </location>
</feature>
<feature type="compositionally biased region" description="Polar residues" evidence="1">
    <location>
        <begin position="88"/>
        <end position="97"/>
    </location>
</feature>
<gene>
    <name evidence="2" type="ORF">SETTUDRAFT_24505</name>
</gene>
<dbReference type="AlphaFoldDB" id="R0JXK1"/>
<dbReference type="GeneID" id="19402792"/>
<proteinExistence type="predicted"/>
<evidence type="ECO:0000313" key="3">
    <source>
        <dbReference type="Proteomes" id="UP000016935"/>
    </source>
</evidence>
<sequence>MASSLLHRQLASITDTLLRASQHQDTILRDRANMPSKHTPTMPTHTLESTLSVPSKAQLPHTGGSRRSSLGFEYEDEDSGSAAGGCQLQDTAGQQQADRCESNDADNDIDATALVAEPGCAVQRSSNIGTQDGCNDVEDLNRARLAGVDQVSTNKSESVDDPREMIREINRQSLIANRPGTDQVDVNSPSDPKAMLADLNREKEVLSQDRYKDDGDIEAVHCESATGQSLSNKLEDQNTLLTTRTMTTAGVKGTSHQHSQGDTAEALDPDIITYVVALMLESSGYKWEEINAWCTYLFGSGMNTCTSEQEKKTMIQKENTHALKKTHLRHRLILSNLAADVELKDIRMFFSKYRRDIRAMTLLSECDPVKRTRSAHVDMFTRKAAIRASFEVGQIFGLVVKIQLASD</sequence>
<evidence type="ECO:0000256" key="1">
    <source>
        <dbReference type="SAM" id="MobiDB-lite"/>
    </source>
</evidence>
<dbReference type="RefSeq" id="XP_008031194.1">
    <property type="nucleotide sequence ID" value="XM_008033003.1"/>
</dbReference>